<organism evidence="1 2">
    <name type="scientific">Scophthalmus maximus</name>
    <name type="common">Turbot</name>
    <name type="synonym">Psetta maxima</name>
    <dbReference type="NCBI Taxonomy" id="52904"/>
    <lineage>
        <taxon>Eukaryota</taxon>
        <taxon>Metazoa</taxon>
        <taxon>Chordata</taxon>
        <taxon>Craniata</taxon>
        <taxon>Vertebrata</taxon>
        <taxon>Euteleostomi</taxon>
        <taxon>Actinopterygii</taxon>
        <taxon>Neopterygii</taxon>
        <taxon>Teleostei</taxon>
        <taxon>Neoteleostei</taxon>
        <taxon>Acanthomorphata</taxon>
        <taxon>Carangaria</taxon>
        <taxon>Pleuronectiformes</taxon>
        <taxon>Pleuronectoidei</taxon>
        <taxon>Scophthalmidae</taxon>
        <taxon>Scophthalmus</taxon>
    </lineage>
</organism>
<dbReference type="AlphaFoldDB" id="A0A6A4T1P5"/>
<dbReference type="Proteomes" id="UP000438429">
    <property type="component" value="Unassembled WGS sequence"/>
</dbReference>
<dbReference type="InterPro" id="IPR032675">
    <property type="entry name" value="LRR_dom_sf"/>
</dbReference>
<dbReference type="Gene3D" id="3.80.10.10">
    <property type="entry name" value="Ribonuclease Inhibitor"/>
    <property type="match status" value="1"/>
</dbReference>
<accession>A0A6A4T1P5</accession>
<protein>
    <submittedName>
        <fullName evidence="1">Uncharacterized protein</fullName>
    </submittedName>
</protein>
<proteinExistence type="predicted"/>
<evidence type="ECO:0000313" key="2">
    <source>
        <dbReference type="Proteomes" id="UP000438429"/>
    </source>
</evidence>
<comment type="caution">
    <text evidence="1">The sequence shown here is derived from an EMBL/GenBank/DDBJ whole genome shotgun (WGS) entry which is preliminary data.</text>
</comment>
<evidence type="ECO:0000313" key="1">
    <source>
        <dbReference type="EMBL" id="KAF0036152.1"/>
    </source>
</evidence>
<sequence length="76" mass="8611">MTNLTDACVEDLCAAVRASKTLKNLELRNNSLTDTSVPALIQVMEDSSNMLEMNLKYNDISEEVFDMLSECDKMRF</sequence>
<dbReference type="EMBL" id="VEVO01000010">
    <property type="protein sequence ID" value="KAF0036152.1"/>
    <property type="molecule type" value="Genomic_DNA"/>
</dbReference>
<reference evidence="1 2" key="1">
    <citation type="submission" date="2019-06" db="EMBL/GenBank/DDBJ databases">
        <title>Draft genomes of female and male turbot (Scophthalmus maximus).</title>
        <authorList>
            <person name="Xu H."/>
            <person name="Xu X.-W."/>
            <person name="Shao C."/>
            <person name="Chen S."/>
        </authorList>
    </citation>
    <scope>NUCLEOTIDE SEQUENCE [LARGE SCALE GENOMIC DNA]</scope>
    <source>
        <strain evidence="1">Ysfricsl-2016a</strain>
        <tissue evidence="1">Blood</tissue>
    </source>
</reference>
<dbReference type="SUPFAM" id="SSF52047">
    <property type="entry name" value="RNI-like"/>
    <property type="match status" value="1"/>
</dbReference>
<gene>
    <name evidence="1" type="ORF">F2P81_011464</name>
</gene>
<name>A0A6A4T1P5_SCOMX</name>